<dbReference type="CDD" id="cd07398">
    <property type="entry name" value="MPP_YbbF-LpxH"/>
    <property type="match status" value="1"/>
</dbReference>
<reference evidence="7 8" key="1">
    <citation type="submission" date="2018-05" db="EMBL/GenBank/DDBJ databases">
        <title>Genomic Encyclopedia of Type Strains, Phase IV (KMG-IV): sequencing the most valuable type-strain genomes for metagenomic binning, comparative biology and taxonomic classification.</title>
        <authorList>
            <person name="Goeker M."/>
        </authorList>
    </citation>
    <scope>NUCLEOTIDE SEQUENCE [LARGE SCALE GENOMIC DNA]</scope>
    <source>
        <strain evidence="7 8">DSM 25350</strain>
    </source>
</reference>
<evidence type="ECO:0000256" key="2">
    <source>
        <dbReference type="ARBA" id="ARBA00022519"/>
    </source>
</evidence>
<keyword evidence="8" id="KW-1185">Reference proteome</keyword>
<keyword evidence="3" id="KW-0479">Metal-binding</keyword>
<feature type="domain" description="Calcineurin-like phosphoesterase" evidence="6">
    <location>
        <begin position="19"/>
        <end position="219"/>
    </location>
</feature>
<evidence type="ECO:0000256" key="5">
    <source>
        <dbReference type="ARBA" id="ARBA00023211"/>
    </source>
</evidence>
<dbReference type="PANTHER" id="PTHR34990:SF2">
    <property type="entry name" value="BLL8164 PROTEIN"/>
    <property type="match status" value="1"/>
</dbReference>
<dbReference type="EMBL" id="QGGU01000002">
    <property type="protein sequence ID" value="PWK53987.1"/>
    <property type="molecule type" value="Genomic_DNA"/>
</dbReference>
<dbReference type="Pfam" id="PF00149">
    <property type="entry name" value="Metallophos"/>
    <property type="match status" value="1"/>
</dbReference>
<dbReference type="GO" id="GO:0009245">
    <property type="term" value="P:lipid A biosynthetic process"/>
    <property type="evidence" value="ECO:0007669"/>
    <property type="project" value="TreeGrafter"/>
</dbReference>
<keyword evidence="2" id="KW-0997">Cell inner membrane</keyword>
<gene>
    <name evidence="7" type="ORF">C8D97_102379</name>
</gene>
<evidence type="ECO:0000259" key="6">
    <source>
        <dbReference type="Pfam" id="PF00149"/>
    </source>
</evidence>
<evidence type="ECO:0000256" key="4">
    <source>
        <dbReference type="ARBA" id="ARBA00023136"/>
    </source>
</evidence>
<protein>
    <submittedName>
        <fullName evidence="7">UDP-2,3-diacylglucosamine pyrophosphatase LpxH</fullName>
    </submittedName>
</protein>
<evidence type="ECO:0000256" key="3">
    <source>
        <dbReference type="ARBA" id="ARBA00022723"/>
    </source>
</evidence>
<dbReference type="Gene3D" id="3.60.21.10">
    <property type="match status" value="1"/>
</dbReference>
<dbReference type="RefSeq" id="WP_109762148.1">
    <property type="nucleotide sequence ID" value="NZ_QGGU01000002.1"/>
</dbReference>
<keyword evidence="5" id="KW-0464">Manganese</keyword>
<evidence type="ECO:0000313" key="7">
    <source>
        <dbReference type="EMBL" id="PWK53987.1"/>
    </source>
</evidence>
<dbReference type="GO" id="GO:0016020">
    <property type="term" value="C:membrane"/>
    <property type="evidence" value="ECO:0007669"/>
    <property type="project" value="GOC"/>
</dbReference>
<dbReference type="PANTHER" id="PTHR34990">
    <property type="entry name" value="UDP-2,3-DIACYLGLUCOSAMINE HYDROLASE-RELATED"/>
    <property type="match status" value="1"/>
</dbReference>
<dbReference type="InterPro" id="IPR029052">
    <property type="entry name" value="Metallo-depent_PP-like"/>
</dbReference>
<sequence>MTDFTKGNAYSNQSLKQCRALFISDVHLGYKDCRADFLLDLLESVSFSTLYLVGDIVDIWSLKKRIYWPKMHQKLLTRLLELPNQGVRVVYIPGNHDEAMRKFLHLSVNHIEIYQEFEHQTNNGQKLLLLHGDAFDSIVCGAPLMGWLGDKLYDFLLFLNRWFNRIRRMFGKPYWSLASHIKQKVGKAQSYIKRYKQAATQFAYNKGYDGVVCGHIHQPDLDKTEYGVYANCGDWIESCTCLIENQYGDIELIHWADHKQLLTRHEFDNEIPQRAA</sequence>
<evidence type="ECO:0000256" key="1">
    <source>
        <dbReference type="ARBA" id="ARBA00022475"/>
    </source>
</evidence>
<evidence type="ECO:0000313" key="8">
    <source>
        <dbReference type="Proteomes" id="UP000245790"/>
    </source>
</evidence>
<dbReference type="SUPFAM" id="SSF56300">
    <property type="entry name" value="Metallo-dependent phosphatases"/>
    <property type="match status" value="1"/>
</dbReference>
<dbReference type="GO" id="GO:0008758">
    <property type="term" value="F:UDP-2,3-diacylglucosamine hydrolase activity"/>
    <property type="evidence" value="ECO:0007669"/>
    <property type="project" value="TreeGrafter"/>
</dbReference>
<accession>A0A316GGY2</accession>
<name>A0A316GGY2_9GAMM</name>
<comment type="caution">
    <text evidence="7">The sequence shown here is derived from an EMBL/GenBank/DDBJ whole genome shotgun (WGS) entry which is preliminary data.</text>
</comment>
<keyword evidence="4" id="KW-0472">Membrane</keyword>
<proteinExistence type="predicted"/>
<dbReference type="InterPro" id="IPR004843">
    <property type="entry name" value="Calcineurin-like_PHP"/>
</dbReference>
<dbReference type="InterPro" id="IPR043461">
    <property type="entry name" value="LpxH-like"/>
</dbReference>
<keyword evidence="1" id="KW-1003">Cell membrane</keyword>
<organism evidence="7 8">
    <name type="scientific">Pleionea mediterranea</name>
    <dbReference type="NCBI Taxonomy" id="523701"/>
    <lineage>
        <taxon>Bacteria</taxon>
        <taxon>Pseudomonadati</taxon>
        <taxon>Pseudomonadota</taxon>
        <taxon>Gammaproteobacteria</taxon>
        <taxon>Oceanospirillales</taxon>
        <taxon>Pleioneaceae</taxon>
        <taxon>Pleionea</taxon>
    </lineage>
</organism>
<dbReference type="GO" id="GO:0046872">
    <property type="term" value="F:metal ion binding"/>
    <property type="evidence" value="ECO:0007669"/>
    <property type="project" value="UniProtKB-KW"/>
</dbReference>
<dbReference type="OrthoDB" id="9802481at2"/>
<dbReference type="Proteomes" id="UP000245790">
    <property type="component" value="Unassembled WGS sequence"/>
</dbReference>
<dbReference type="AlphaFoldDB" id="A0A316GGY2"/>